<protein>
    <recommendedName>
        <fullName evidence="3">histidine kinase</fullName>
        <ecNumber evidence="3">2.7.13.3</ecNumber>
    </recommendedName>
</protein>
<comment type="subcellular location">
    <subcellularLocation>
        <location evidence="2">Cell membrane</location>
    </subcellularLocation>
</comment>
<feature type="domain" description="Response regulatory" evidence="11">
    <location>
        <begin position="437"/>
        <end position="546"/>
    </location>
</feature>
<evidence type="ECO:0000256" key="1">
    <source>
        <dbReference type="ARBA" id="ARBA00000085"/>
    </source>
</evidence>
<dbReference type="PROSITE" id="PS50109">
    <property type="entry name" value="HIS_KIN"/>
    <property type="match status" value="1"/>
</dbReference>
<dbReference type="InterPro" id="IPR004358">
    <property type="entry name" value="Sig_transdc_His_kin-like_C"/>
</dbReference>
<comment type="caution">
    <text evidence="12">The sequence shown here is derived from an EMBL/GenBank/DDBJ whole genome shotgun (WGS) entry which is preliminary data.</text>
</comment>
<dbReference type="GO" id="GO:0005524">
    <property type="term" value="F:ATP binding"/>
    <property type="evidence" value="ECO:0007669"/>
    <property type="project" value="UniProtKB-KW"/>
</dbReference>
<dbReference type="InterPro" id="IPR003594">
    <property type="entry name" value="HATPase_dom"/>
</dbReference>
<evidence type="ECO:0000256" key="7">
    <source>
        <dbReference type="ARBA" id="ARBA00023012"/>
    </source>
</evidence>
<name>A0ABV5ITN7_9ACTN</name>
<evidence type="ECO:0000313" key="12">
    <source>
        <dbReference type="EMBL" id="MFB9207921.1"/>
    </source>
</evidence>
<dbReference type="PANTHER" id="PTHR43047:SF72">
    <property type="entry name" value="OSMOSENSING HISTIDINE PROTEIN KINASE SLN1"/>
    <property type="match status" value="1"/>
</dbReference>
<feature type="modified residue" description="4-aspartylphosphate" evidence="8">
    <location>
        <position position="486"/>
    </location>
</feature>
<dbReference type="InterPro" id="IPR003661">
    <property type="entry name" value="HisK_dim/P_dom"/>
</dbReference>
<organism evidence="12 13">
    <name type="scientific">Nonomuraea spiralis</name>
    <dbReference type="NCBI Taxonomy" id="46182"/>
    <lineage>
        <taxon>Bacteria</taxon>
        <taxon>Bacillati</taxon>
        <taxon>Actinomycetota</taxon>
        <taxon>Actinomycetes</taxon>
        <taxon>Streptosporangiales</taxon>
        <taxon>Streptosporangiaceae</taxon>
        <taxon>Nonomuraea</taxon>
    </lineage>
</organism>
<dbReference type="SUPFAM" id="SSF47384">
    <property type="entry name" value="Homodimeric domain of signal transducing histidine kinase"/>
    <property type="match status" value="1"/>
</dbReference>
<dbReference type="InterPro" id="IPR001789">
    <property type="entry name" value="Sig_transdc_resp-reg_receiver"/>
</dbReference>
<keyword evidence="5" id="KW-0808">Transferase</keyword>
<dbReference type="EC" id="2.7.13.3" evidence="3"/>
<evidence type="ECO:0000256" key="9">
    <source>
        <dbReference type="SAM" id="Coils"/>
    </source>
</evidence>
<keyword evidence="13" id="KW-1185">Reference proteome</keyword>
<dbReference type="CDD" id="cd00082">
    <property type="entry name" value="HisKA"/>
    <property type="match status" value="1"/>
</dbReference>
<accession>A0ABV5ITN7</accession>
<dbReference type="PANTHER" id="PTHR43047">
    <property type="entry name" value="TWO-COMPONENT HISTIDINE PROTEIN KINASE"/>
    <property type="match status" value="1"/>
</dbReference>
<evidence type="ECO:0000313" key="13">
    <source>
        <dbReference type="Proteomes" id="UP001589647"/>
    </source>
</evidence>
<dbReference type="SMART" id="SM00388">
    <property type="entry name" value="HisKA"/>
    <property type="match status" value="1"/>
</dbReference>
<dbReference type="SMART" id="SM00448">
    <property type="entry name" value="REC"/>
    <property type="match status" value="1"/>
</dbReference>
<dbReference type="SUPFAM" id="SSF52172">
    <property type="entry name" value="CheY-like"/>
    <property type="match status" value="1"/>
</dbReference>
<keyword evidence="9" id="KW-0175">Coiled coil</keyword>
<sequence>MAGTELIRVRLDTDQDVFVLRRVGRAAAELAGMESQDQIRVATALSEVGREAYGQGATAVITLGHDQLVITIRHTRPSGLDHSEGLELAGRLVDDVAVGDGSVTITKRLRPRPATVPLDVIRADLAKLAPISALEELREQNRELAETLEDVLRLNSELQETNTGVLAMYNQLSAELEETNRGVVALYAELDEKSGQLRETIEARNRFWATVSHELRTPLNSVIGLVRLLTGPGGEPLTQEQGHQVGLIGDSAQTLLELVSELLDMAKAESGRLDPQPTLVDLARMAGQLHVTMRPTSERAGVTLSHEIAPEAAELYADESMLLRILRNLLSNALKFTQSGQVVLAAHADEARGEIVITVTDTGIGISEEHLRRVFEDFYQVPGSLQVKAKGTGLGLPYARRLAEALAGTLELTSTQGEGTTATLRLPHQIGTPEVERVLIADDDEVFRAAARRMLYGFTVHVDEAADGAAALDLMAATPPDVILVDLLMPRVDGNVLLHEMAEDERLSGIPVVVVTIAPQRAPGNRPVLSKHGLRREQLLQAIRSARGGGEGGGGEENRDG</sequence>
<dbReference type="Pfam" id="PF00512">
    <property type="entry name" value="HisKA"/>
    <property type="match status" value="1"/>
</dbReference>
<dbReference type="SUPFAM" id="SSF55874">
    <property type="entry name" value="ATPase domain of HSP90 chaperone/DNA topoisomerase II/histidine kinase"/>
    <property type="match status" value="1"/>
</dbReference>
<feature type="domain" description="Histidine kinase" evidence="10">
    <location>
        <begin position="210"/>
        <end position="430"/>
    </location>
</feature>
<dbReference type="SMART" id="SM00387">
    <property type="entry name" value="HATPase_c"/>
    <property type="match status" value="1"/>
</dbReference>
<dbReference type="InterPro" id="IPR036890">
    <property type="entry name" value="HATPase_C_sf"/>
</dbReference>
<dbReference type="RefSeq" id="WP_189648657.1">
    <property type="nucleotide sequence ID" value="NZ_BMRC01000007.1"/>
</dbReference>
<evidence type="ECO:0000256" key="3">
    <source>
        <dbReference type="ARBA" id="ARBA00012438"/>
    </source>
</evidence>
<dbReference type="Pfam" id="PF02518">
    <property type="entry name" value="HATPase_c"/>
    <property type="match status" value="1"/>
</dbReference>
<evidence type="ECO:0000256" key="8">
    <source>
        <dbReference type="PROSITE-ProRule" id="PRU00169"/>
    </source>
</evidence>
<dbReference type="Gene3D" id="1.10.287.130">
    <property type="match status" value="1"/>
</dbReference>
<keyword evidence="12" id="KW-0547">Nucleotide-binding</keyword>
<dbReference type="InterPro" id="IPR036097">
    <property type="entry name" value="HisK_dim/P_sf"/>
</dbReference>
<keyword evidence="7" id="KW-0902">Two-component regulatory system</keyword>
<dbReference type="Proteomes" id="UP001589647">
    <property type="component" value="Unassembled WGS sequence"/>
</dbReference>
<evidence type="ECO:0000256" key="5">
    <source>
        <dbReference type="ARBA" id="ARBA00022679"/>
    </source>
</evidence>
<dbReference type="CDD" id="cd00156">
    <property type="entry name" value="REC"/>
    <property type="match status" value="1"/>
</dbReference>
<evidence type="ECO:0000259" key="11">
    <source>
        <dbReference type="PROSITE" id="PS50110"/>
    </source>
</evidence>
<dbReference type="PRINTS" id="PR00344">
    <property type="entry name" value="BCTRLSENSOR"/>
</dbReference>
<keyword evidence="6" id="KW-0418">Kinase</keyword>
<gene>
    <name evidence="12" type="ORF">ACFFV7_42540</name>
</gene>
<evidence type="ECO:0000256" key="6">
    <source>
        <dbReference type="ARBA" id="ARBA00022777"/>
    </source>
</evidence>
<evidence type="ECO:0000259" key="10">
    <source>
        <dbReference type="PROSITE" id="PS50109"/>
    </source>
</evidence>
<feature type="coiled-coil region" evidence="9">
    <location>
        <begin position="131"/>
        <end position="161"/>
    </location>
</feature>
<dbReference type="Pfam" id="PF00072">
    <property type="entry name" value="Response_reg"/>
    <property type="match status" value="1"/>
</dbReference>
<proteinExistence type="predicted"/>
<keyword evidence="4 8" id="KW-0597">Phosphoprotein</keyword>
<dbReference type="Gene3D" id="3.40.50.2300">
    <property type="match status" value="1"/>
</dbReference>
<reference evidence="12 13" key="1">
    <citation type="submission" date="2024-09" db="EMBL/GenBank/DDBJ databases">
        <authorList>
            <person name="Sun Q."/>
            <person name="Mori K."/>
        </authorList>
    </citation>
    <scope>NUCLEOTIDE SEQUENCE [LARGE SCALE GENOMIC DNA]</scope>
    <source>
        <strain evidence="12 13">CCM 3426</strain>
    </source>
</reference>
<evidence type="ECO:0000256" key="4">
    <source>
        <dbReference type="ARBA" id="ARBA00022553"/>
    </source>
</evidence>
<dbReference type="CDD" id="cd16922">
    <property type="entry name" value="HATPase_EvgS-ArcB-TorS-like"/>
    <property type="match status" value="1"/>
</dbReference>
<dbReference type="InterPro" id="IPR005467">
    <property type="entry name" value="His_kinase_dom"/>
</dbReference>
<comment type="catalytic activity">
    <reaction evidence="1">
        <text>ATP + protein L-histidine = ADP + protein N-phospho-L-histidine.</text>
        <dbReference type="EC" id="2.7.13.3"/>
    </reaction>
</comment>
<dbReference type="Gene3D" id="3.30.565.10">
    <property type="entry name" value="Histidine kinase-like ATPase, C-terminal domain"/>
    <property type="match status" value="1"/>
</dbReference>
<dbReference type="PROSITE" id="PS50110">
    <property type="entry name" value="RESPONSE_REGULATORY"/>
    <property type="match status" value="1"/>
</dbReference>
<dbReference type="EMBL" id="JBHMEI010000067">
    <property type="protein sequence ID" value="MFB9207921.1"/>
    <property type="molecule type" value="Genomic_DNA"/>
</dbReference>
<keyword evidence="12" id="KW-0067">ATP-binding</keyword>
<dbReference type="InterPro" id="IPR011006">
    <property type="entry name" value="CheY-like_superfamily"/>
</dbReference>
<evidence type="ECO:0000256" key="2">
    <source>
        <dbReference type="ARBA" id="ARBA00004236"/>
    </source>
</evidence>